<name>A0ABS0HHS4_9SPHN</name>
<protein>
    <submittedName>
        <fullName evidence="2">Type IV secretion system protein VirJ</fullName>
    </submittedName>
</protein>
<organism evidence="2 3">
    <name type="scientific">Novosphingobium jiangmenense</name>
    <dbReference type="NCBI Taxonomy" id="2791981"/>
    <lineage>
        <taxon>Bacteria</taxon>
        <taxon>Pseudomonadati</taxon>
        <taxon>Pseudomonadota</taxon>
        <taxon>Alphaproteobacteria</taxon>
        <taxon>Sphingomonadales</taxon>
        <taxon>Sphingomonadaceae</taxon>
        <taxon>Novosphingobium</taxon>
    </lineage>
</organism>
<keyword evidence="3" id="KW-1185">Reference proteome</keyword>
<dbReference type="InterPro" id="IPR029058">
    <property type="entry name" value="AB_hydrolase_fold"/>
</dbReference>
<feature type="domain" description="Bacterial virulence" evidence="1">
    <location>
        <begin position="51"/>
        <end position="235"/>
    </location>
</feature>
<gene>
    <name evidence="2" type="ORF">I2488_12450</name>
</gene>
<reference evidence="2 3" key="1">
    <citation type="submission" date="2020-11" db="EMBL/GenBank/DDBJ databases">
        <title>The genome sequence of Novosphingobium sp. 1Y9A.</title>
        <authorList>
            <person name="Liu Y."/>
        </authorList>
    </citation>
    <scope>NUCLEOTIDE SEQUENCE [LARGE SCALE GENOMIC DNA]</scope>
    <source>
        <strain evidence="2 3">1Y9A</strain>
    </source>
</reference>
<proteinExistence type="predicted"/>
<dbReference type="SUPFAM" id="SSF53474">
    <property type="entry name" value="alpha/beta-Hydrolases"/>
    <property type="match status" value="1"/>
</dbReference>
<dbReference type="Pfam" id="PF06057">
    <property type="entry name" value="VirJ"/>
    <property type="match status" value="1"/>
</dbReference>
<dbReference type="Gene3D" id="3.40.50.1820">
    <property type="entry name" value="alpha/beta hydrolase"/>
    <property type="match status" value="1"/>
</dbReference>
<evidence type="ECO:0000313" key="2">
    <source>
        <dbReference type="EMBL" id="MBF9151817.1"/>
    </source>
</evidence>
<accession>A0ABS0HHS4</accession>
<dbReference type="RefSeq" id="WP_196276139.1">
    <property type="nucleotide sequence ID" value="NZ_JADQDC010000008.1"/>
</dbReference>
<dbReference type="Proteomes" id="UP000600799">
    <property type="component" value="Unassembled WGS sequence"/>
</dbReference>
<comment type="caution">
    <text evidence="2">The sequence shown here is derived from an EMBL/GenBank/DDBJ whole genome shotgun (WGS) entry which is preliminary data.</text>
</comment>
<sequence>MSRFRARRWRWIAIVLLAIVAVATNAPRLHLLGSKAMVEYPAAGGDGTVGAVFLSGDLGLTMGISGETARSLAAHGYPVTAVNSSVAFAHHLTRTQTDAVVIQAIDAALARGARKVVLVGQSFGSDIIATVLPDLPQRLHDRILSVVIVVPSNDVKFRADPSGVAYLGKPDAIPAPALRTVDWVPVTCIHGKEEHSSLCPLLDGSPAKTIALPGNHYLRRDTKLVMATILQALHR</sequence>
<dbReference type="EMBL" id="JADQDC010000008">
    <property type="protein sequence ID" value="MBF9151817.1"/>
    <property type="molecule type" value="Genomic_DNA"/>
</dbReference>
<dbReference type="InterPro" id="IPR010333">
    <property type="entry name" value="VirJ"/>
</dbReference>
<evidence type="ECO:0000313" key="3">
    <source>
        <dbReference type="Proteomes" id="UP000600799"/>
    </source>
</evidence>
<evidence type="ECO:0000259" key="1">
    <source>
        <dbReference type="Pfam" id="PF06057"/>
    </source>
</evidence>